<dbReference type="OrthoDB" id="3237761at2759"/>
<dbReference type="Proteomes" id="UP000054279">
    <property type="component" value="Unassembled WGS sequence"/>
</dbReference>
<protein>
    <submittedName>
        <fullName evidence="1">Uncharacterized protein</fullName>
    </submittedName>
</protein>
<sequence>MRVQTTLSQPKIETFEWKTCRRALQHLVPSYYKRMLFKSSLAVKNLFKSFKISVQYRTGARVRFMNARTQEPETGTIVRVGDRLTDGTLVVQIKRDNGGDVLKVPVAALHGPA</sequence>
<evidence type="ECO:0000313" key="2">
    <source>
        <dbReference type="Proteomes" id="UP000054279"/>
    </source>
</evidence>
<evidence type="ECO:0000313" key="1">
    <source>
        <dbReference type="EMBL" id="KIJ44238.1"/>
    </source>
</evidence>
<reference evidence="1 2" key="1">
    <citation type="submission" date="2014-06" db="EMBL/GenBank/DDBJ databases">
        <title>Evolutionary Origins and Diversification of the Mycorrhizal Mutualists.</title>
        <authorList>
            <consortium name="DOE Joint Genome Institute"/>
            <consortium name="Mycorrhizal Genomics Consortium"/>
            <person name="Kohler A."/>
            <person name="Kuo A."/>
            <person name="Nagy L.G."/>
            <person name="Floudas D."/>
            <person name="Copeland A."/>
            <person name="Barry K.W."/>
            <person name="Cichocki N."/>
            <person name="Veneault-Fourrey C."/>
            <person name="LaButti K."/>
            <person name="Lindquist E.A."/>
            <person name="Lipzen A."/>
            <person name="Lundell T."/>
            <person name="Morin E."/>
            <person name="Murat C."/>
            <person name="Riley R."/>
            <person name="Ohm R."/>
            <person name="Sun H."/>
            <person name="Tunlid A."/>
            <person name="Henrissat B."/>
            <person name="Grigoriev I.V."/>
            <person name="Hibbett D.S."/>
            <person name="Martin F."/>
        </authorList>
    </citation>
    <scope>NUCLEOTIDE SEQUENCE [LARGE SCALE GENOMIC DNA]</scope>
    <source>
        <strain evidence="1 2">SS14</strain>
    </source>
</reference>
<dbReference type="HOGENOM" id="CLU_2135139_0_0_1"/>
<proteinExistence type="predicted"/>
<accession>A0A0C9UMH3</accession>
<organism evidence="1 2">
    <name type="scientific">Sphaerobolus stellatus (strain SS14)</name>
    <dbReference type="NCBI Taxonomy" id="990650"/>
    <lineage>
        <taxon>Eukaryota</taxon>
        <taxon>Fungi</taxon>
        <taxon>Dikarya</taxon>
        <taxon>Basidiomycota</taxon>
        <taxon>Agaricomycotina</taxon>
        <taxon>Agaricomycetes</taxon>
        <taxon>Phallomycetidae</taxon>
        <taxon>Geastrales</taxon>
        <taxon>Sphaerobolaceae</taxon>
        <taxon>Sphaerobolus</taxon>
    </lineage>
</organism>
<dbReference type="AlphaFoldDB" id="A0A0C9UMH3"/>
<gene>
    <name evidence="1" type="ORF">M422DRAFT_252250</name>
</gene>
<name>A0A0C9UMH3_SPHS4</name>
<dbReference type="EMBL" id="KN837118">
    <property type="protein sequence ID" value="KIJ44238.1"/>
    <property type="molecule type" value="Genomic_DNA"/>
</dbReference>
<keyword evidence="2" id="KW-1185">Reference proteome</keyword>